<dbReference type="AlphaFoldDB" id="A0A7M7P0K2"/>
<dbReference type="PANTHER" id="PTHR35538">
    <property type="entry name" value="LIG_CHAN-GLU_BD DOMAIN-CONTAINING PROTEIN"/>
    <property type="match status" value="1"/>
</dbReference>
<accession>A0A7M7P0K2</accession>
<name>A0A7M7P0K2_STRPU</name>
<dbReference type="OrthoDB" id="2121618at2759"/>
<sequence length="960" mass="106284">MAQLPTLCMVNYDQEEPPGFRYRLPPDLGRRRRGNPDPSSRHAFSSLPNSPRCARTRSAQAGQGHSSALPPGQRQGLLTSKDDSYATQIKNSSSLPLAYRERRRSQSQDALPLIFSEAFNSSTPYNSTADPLSREARRVKVNPSYTQLPPLKTMGETSLTANAELLDAPIWNEYLQAWVSSSQGTAFAYISFAGAFSLHNRGIYDIRPEFEDAAVGPCPRFFAHMHRVPQPKSELKEVRKRVTKKPEFWTWKGRTPISVPKPRPKRKVTPPHLSPLPPPNTQPTPPSDQTVTPTLSENMSSVDLSSQETDSDELLPIPPVKFEERIKAPSIDEFDSSDYGSLSSGTSTQVRTESHSHHSAKSAVSSAHAPVCMMSPPSSNSNGDVQILEHTVELTTVSPEPTVNCSCSAESCTCKIHVKTPLDLLRLSSLPHTPTTVAWDEVFSMASGDGQFEEDDEGNIIIPDAVDAANLLPLHFMVDYIEVLQPEVYGEALSTSAGELANVGIISSLKVKVDRPLKIERPWIPKVQGLDRIKIQSPPPAPIPTPKVPTPPPPKEPTPPPPTPTPPPKSPTPPPKEPTPPPPKPKPKRKAIVKKTKAVPPPPPPKTPTPQPPTPKPPTPKIPTPQPPTPTPTPPKDPTPPPPSPPPKVTLELPSLPPVIYRDPTPLPPPLPTLVPKSPTPEPTPEPPPAIPTPVPPTPTPVPPTPSPEATRKSLPPAERDPSFLAEMERQRLAEVRRMKAMAAFDSLKNKKFVIKKKPIPEELTFREYGWLAQFCILKEEKVRMYKMAFDTIDEDEDGFLNPFETLMALKGITGSSSLSEKEEAYILRVLDLADYNMTHGTDFRLFSIMAALYQRISSIDKFVKNVIEKMDLQTLDWKIFRAKDLFNWCLDEKTRHFKMDRLLIELRAGGVSLEHQLECEDILGPKGPMDMLDFLTYLPLFILMHDSVVDNPLDMSMDK</sequence>
<dbReference type="InterPro" id="IPR011992">
    <property type="entry name" value="EF-hand-dom_pair"/>
</dbReference>
<feature type="compositionally biased region" description="Pro residues" evidence="1">
    <location>
        <begin position="272"/>
        <end position="286"/>
    </location>
</feature>
<proteinExistence type="predicted"/>
<feature type="compositionally biased region" description="Pro residues" evidence="1">
    <location>
        <begin position="599"/>
        <end position="648"/>
    </location>
</feature>
<dbReference type="KEGG" id="spu:115918038"/>
<dbReference type="EnsemblMetazoa" id="XM_030987867">
    <property type="protein sequence ID" value="XP_030843727"/>
    <property type="gene ID" value="LOC115918038"/>
</dbReference>
<dbReference type="InterPro" id="IPR002048">
    <property type="entry name" value="EF_hand_dom"/>
</dbReference>
<feature type="compositionally biased region" description="Pro residues" evidence="1">
    <location>
        <begin position="665"/>
        <end position="707"/>
    </location>
</feature>
<feature type="region of interest" description="Disordered" evidence="1">
    <location>
        <begin position="530"/>
        <end position="724"/>
    </location>
</feature>
<dbReference type="PROSITE" id="PS50222">
    <property type="entry name" value="EF_HAND_2"/>
    <property type="match status" value="1"/>
</dbReference>
<feature type="region of interest" description="Disordered" evidence="1">
    <location>
        <begin position="333"/>
        <end position="362"/>
    </location>
</feature>
<dbReference type="SUPFAM" id="SSF47473">
    <property type="entry name" value="EF-hand"/>
    <property type="match status" value="1"/>
</dbReference>
<feature type="compositionally biased region" description="Basic residues" evidence="1">
    <location>
        <begin position="585"/>
        <end position="597"/>
    </location>
</feature>
<dbReference type="InParanoid" id="A0A7M7P0K2"/>
<feature type="compositionally biased region" description="Low complexity" evidence="1">
    <location>
        <begin position="337"/>
        <end position="348"/>
    </location>
</feature>
<reference evidence="3" key="2">
    <citation type="submission" date="2021-01" db="UniProtKB">
        <authorList>
            <consortium name="EnsemblMetazoa"/>
        </authorList>
    </citation>
    <scope>IDENTIFICATION</scope>
</reference>
<dbReference type="PRINTS" id="PR01217">
    <property type="entry name" value="PRICHEXTENSN"/>
</dbReference>
<feature type="domain" description="EF-hand" evidence="2">
    <location>
        <begin position="781"/>
        <end position="816"/>
    </location>
</feature>
<feature type="region of interest" description="Disordered" evidence="1">
    <location>
        <begin position="253"/>
        <end position="319"/>
    </location>
</feature>
<feature type="compositionally biased region" description="Pro residues" evidence="1">
    <location>
        <begin position="537"/>
        <end position="584"/>
    </location>
</feature>
<evidence type="ECO:0000313" key="4">
    <source>
        <dbReference type="Proteomes" id="UP000007110"/>
    </source>
</evidence>
<evidence type="ECO:0000256" key="1">
    <source>
        <dbReference type="SAM" id="MobiDB-lite"/>
    </source>
</evidence>
<organism evidence="3 4">
    <name type="scientific">Strongylocentrotus purpuratus</name>
    <name type="common">Purple sea urchin</name>
    <dbReference type="NCBI Taxonomy" id="7668"/>
    <lineage>
        <taxon>Eukaryota</taxon>
        <taxon>Metazoa</taxon>
        <taxon>Echinodermata</taxon>
        <taxon>Eleutherozoa</taxon>
        <taxon>Echinozoa</taxon>
        <taxon>Echinoidea</taxon>
        <taxon>Euechinoidea</taxon>
        <taxon>Echinacea</taxon>
        <taxon>Camarodonta</taxon>
        <taxon>Echinidea</taxon>
        <taxon>Strongylocentrotidae</taxon>
        <taxon>Strongylocentrotus</taxon>
    </lineage>
</organism>
<evidence type="ECO:0000313" key="3">
    <source>
        <dbReference type="EnsemblMetazoa" id="XP_030843727"/>
    </source>
</evidence>
<dbReference type="RefSeq" id="XP_030843727.1">
    <property type="nucleotide sequence ID" value="XM_030987867.1"/>
</dbReference>
<evidence type="ECO:0000259" key="2">
    <source>
        <dbReference type="PROSITE" id="PS50222"/>
    </source>
</evidence>
<dbReference type="PANTHER" id="PTHR35538:SF6">
    <property type="entry name" value="EF-HAND DOMAIN-CONTAINING PROTEIN"/>
    <property type="match status" value="1"/>
</dbReference>
<dbReference type="GO" id="GO:0005509">
    <property type="term" value="F:calcium ion binding"/>
    <property type="evidence" value="ECO:0007669"/>
    <property type="project" value="InterPro"/>
</dbReference>
<dbReference type="GeneID" id="115918038"/>
<feature type="compositionally biased region" description="Polar residues" evidence="1">
    <location>
        <begin position="57"/>
        <end position="66"/>
    </location>
</feature>
<feature type="region of interest" description="Disordered" evidence="1">
    <location>
        <begin position="15"/>
        <end position="85"/>
    </location>
</feature>
<reference evidence="4" key="1">
    <citation type="submission" date="2015-02" db="EMBL/GenBank/DDBJ databases">
        <title>Genome sequencing for Strongylocentrotus purpuratus.</title>
        <authorList>
            <person name="Murali S."/>
            <person name="Liu Y."/>
            <person name="Vee V."/>
            <person name="English A."/>
            <person name="Wang M."/>
            <person name="Skinner E."/>
            <person name="Han Y."/>
            <person name="Muzny D.M."/>
            <person name="Worley K.C."/>
            <person name="Gibbs R.A."/>
        </authorList>
    </citation>
    <scope>NUCLEOTIDE SEQUENCE</scope>
</reference>
<keyword evidence="4" id="KW-1185">Reference proteome</keyword>
<protein>
    <recommendedName>
        <fullName evidence="2">EF-hand domain-containing protein</fullName>
    </recommendedName>
</protein>
<dbReference type="Proteomes" id="UP000007110">
    <property type="component" value="Unassembled WGS sequence"/>
</dbReference>
<feature type="compositionally biased region" description="Polar residues" evidence="1">
    <location>
        <begin position="291"/>
        <end position="308"/>
    </location>
</feature>